<feature type="region of interest" description="Disordered" evidence="2">
    <location>
        <begin position="464"/>
        <end position="487"/>
    </location>
</feature>
<dbReference type="PROSITE" id="PS50158">
    <property type="entry name" value="ZF_CCHC"/>
    <property type="match status" value="1"/>
</dbReference>
<evidence type="ECO:0000256" key="2">
    <source>
        <dbReference type="SAM" id="MobiDB-lite"/>
    </source>
</evidence>
<proteinExistence type="predicted"/>
<keyword evidence="1" id="KW-0863">Zinc-finger</keyword>
<organism evidence="4 5">
    <name type="scientific">Apostasia shenzhenica</name>
    <dbReference type="NCBI Taxonomy" id="1088818"/>
    <lineage>
        <taxon>Eukaryota</taxon>
        <taxon>Viridiplantae</taxon>
        <taxon>Streptophyta</taxon>
        <taxon>Embryophyta</taxon>
        <taxon>Tracheophyta</taxon>
        <taxon>Spermatophyta</taxon>
        <taxon>Magnoliopsida</taxon>
        <taxon>Liliopsida</taxon>
        <taxon>Asparagales</taxon>
        <taxon>Orchidaceae</taxon>
        <taxon>Apostasioideae</taxon>
        <taxon>Apostasia</taxon>
    </lineage>
</organism>
<dbReference type="OrthoDB" id="682893at2759"/>
<dbReference type="GO" id="GO:0003676">
    <property type="term" value="F:nucleic acid binding"/>
    <property type="evidence" value="ECO:0007669"/>
    <property type="project" value="InterPro"/>
</dbReference>
<dbReference type="AlphaFoldDB" id="A0A2H9ZVS5"/>
<dbReference type="GO" id="GO:0008270">
    <property type="term" value="F:zinc ion binding"/>
    <property type="evidence" value="ECO:0007669"/>
    <property type="project" value="UniProtKB-KW"/>
</dbReference>
<evidence type="ECO:0000256" key="1">
    <source>
        <dbReference type="PROSITE-ProRule" id="PRU00047"/>
    </source>
</evidence>
<keyword evidence="5" id="KW-1185">Reference proteome</keyword>
<evidence type="ECO:0000313" key="5">
    <source>
        <dbReference type="Proteomes" id="UP000236161"/>
    </source>
</evidence>
<feature type="compositionally biased region" description="Polar residues" evidence="2">
    <location>
        <begin position="379"/>
        <end position="388"/>
    </location>
</feature>
<dbReference type="InterPro" id="IPR001878">
    <property type="entry name" value="Znf_CCHC"/>
</dbReference>
<dbReference type="Pfam" id="PF14111">
    <property type="entry name" value="DUF4283"/>
    <property type="match status" value="1"/>
</dbReference>
<dbReference type="EMBL" id="KZ453249">
    <property type="protein sequence ID" value="PKA47409.1"/>
    <property type="molecule type" value="Genomic_DNA"/>
</dbReference>
<feature type="domain" description="CCHC-type" evidence="3">
    <location>
        <begin position="338"/>
        <end position="352"/>
    </location>
</feature>
<feature type="compositionally biased region" description="Low complexity" evidence="2">
    <location>
        <begin position="424"/>
        <end position="434"/>
    </location>
</feature>
<dbReference type="InterPro" id="IPR025558">
    <property type="entry name" value="DUF4283"/>
</dbReference>
<keyword evidence="1" id="KW-0479">Metal-binding</keyword>
<feature type="region of interest" description="Disordered" evidence="2">
    <location>
        <begin position="519"/>
        <end position="542"/>
    </location>
</feature>
<feature type="compositionally biased region" description="Low complexity" evidence="2">
    <location>
        <begin position="362"/>
        <end position="378"/>
    </location>
</feature>
<dbReference type="Proteomes" id="UP000236161">
    <property type="component" value="Unassembled WGS sequence"/>
</dbReference>
<evidence type="ECO:0000313" key="4">
    <source>
        <dbReference type="EMBL" id="PKA47409.1"/>
    </source>
</evidence>
<dbReference type="PANTHER" id="PTHR31286:SF99">
    <property type="entry name" value="DUF4283 DOMAIN-CONTAINING PROTEIN"/>
    <property type="match status" value="1"/>
</dbReference>
<dbReference type="PANTHER" id="PTHR31286">
    <property type="entry name" value="GLYCINE-RICH CELL WALL STRUCTURAL PROTEIN 1.8-LIKE"/>
    <property type="match status" value="1"/>
</dbReference>
<name>A0A2H9ZVS5_9ASPA</name>
<protein>
    <recommendedName>
        <fullName evidence="3">CCHC-type domain-containing protein</fullName>
    </recommendedName>
</protein>
<dbReference type="STRING" id="1088818.A0A2H9ZVS5"/>
<keyword evidence="1" id="KW-0862">Zinc</keyword>
<sequence length="542" mass="59309">MEQESLQVTVQPAVMEFEGSVPANAQVPDASPAPKEVVSSFPAETYHAEIAEDILMEQRLYFTDDIAEPRVSSPSLPTISSSIPALHSGTSTTPVDQTQSACATASNACPPAVCDNASKTPAGFSVNPAWKKKAFVDISQLDLSSSSFLQHGVVTLDDAAVKRMENKFANALVGRLFGRRLPYPFLSSELHKRWGHFEGFRLLDVGQDCFVCQFTHQADRDAILRSGPWIVAGQVLGLDVWAPNFTASSSVGSTTPLWIRLPGLPLYSWDVFNLARIVSALGTPLWVDPCTASVERVAYARVCVRIDLSLPLKSGIWIDSCHGKFYQKIEYEGLSVICFNCGIVGHKEVNCPTKISQPAVVQNNSSQQPSTNSAPPTTDTMPENSAIQQPPLTPPAPLSPSVPTSSDADFGPWMLVMNRRRRPQNSSLSNSSQPMAKQPSTRLQKGKNLVNSQLHTTDNISVTKNPFAIPQHPEDNTTTNFSFSSRKSHTPVLKPALHRDKQQPQLRIHDQLDSAIMLDASTRPKRLRSVSPRNPSRLTSHD</sequence>
<accession>A0A2H9ZVS5</accession>
<feature type="compositionally biased region" description="Polar residues" evidence="2">
    <location>
        <begin position="476"/>
        <end position="485"/>
    </location>
</feature>
<feature type="compositionally biased region" description="Pro residues" evidence="2">
    <location>
        <begin position="391"/>
        <end position="400"/>
    </location>
</feature>
<reference evidence="4 5" key="1">
    <citation type="journal article" date="2017" name="Nature">
        <title>The Apostasia genome and the evolution of orchids.</title>
        <authorList>
            <person name="Zhang G.Q."/>
            <person name="Liu K.W."/>
            <person name="Li Z."/>
            <person name="Lohaus R."/>
            <person name="Hsiao Y.Y."/>
            <person name="Niu S.C."/>
            <person name="Wang J.Y."/>
            <person name="Lin Y.C."/>
            <person name="Xu Q."/>
            <person name="Chen L.J."/>
            <person name="Yoshida K."/>
            <person name="Fujiwara S."/>
            <person name="Wang Z.W."/>
            <person name="Zhang Y.Q."/>
            <person name="Mitsuda N."/>
            <person name="Wang M."/>
            <person name="Liu G.H."/>
            <person name="Pecoraro L."/>
            <person name="Huang H.X."/>
            <person name="Xiao X.J."/>
            <person name="Lin M."/>
            <person name="Wu X.Y."/>
            <person name="Wu W.L."/>
            <person name="Chen Y.Y."/>
            <person name="Chang S.B."/>
            <person name="Sakamoto S."/>
            <person name="Ohme-Takagi M."/>
            <person name="Yagi M."/>
            <person name="Zeng S.J."/>
            <person name="Shen C.Y."/>
            <person name="Yeh C.M."/>
            <person name="Luo Y.B."/>
            <person name="Tsai W.C."/>
            <person name="Van de Peer Y."/>
            <person name="Liu Z.J."/>
        </authorList>
    </citation>
    <scope>NUCLEOTIDE SEQUENCE [LARGE SCALE GENOMIC DNA]</scope>
    <source>
        <strain evidence="5">cv. Shenzhen</strain>
        <tissue evidence="4">Stem</tissue>
    </source>
</reference>
<gene>
    <name evidence="4" type="ORF">AXF42_Ash021672</name>
</gene>
<dbReference type="InterPro" id="IPR040256">
    <property type="entry name" value="At4g02000-like"/>
</dbReference>
<feature type="compositionally biased region" description="Polar residues" evidence="2">
    <location>
        <begin position="531"/>
        <end position="542"/>
    </location>
</feature>
<evidence type="ECO:0000259" key="3">
    <source>
        <dbReference type="PROSITE" id="PS50158"/>
    </source>
</evidence>
<feature type="region of interest" description="Disordered" evidence="2">
    <location>
        <begin position="360"/>
        <end position="410"/>
    </location>
</feature>
<feature type="region of interest" description="Disordered" evidence="2">
    <location>
        <begin position="422"/>
        <end position="445"/>
    </location>
</feature>